<evidence type="ECO:0000259" key="1">
    <source>
        <dbReference type="PROSITE" id="PS50878"/>
    </source>
</evidence>
<accession>A0A2I0WS22</accession>
<dbReference type="Pfam" id="PF00078">
    <property type="entry name" value="RVT_1"/>
    <property type="match status" value="1"/>
</dbReference>
<sequence>MPMIDSLTNQQMECQLLLDADHLNPNLCTKLNSINNKLAHYNSTWSSWTTQRAKVNWLVHGEEDLKFFYSRIHRRKAGNNSAIVGALLGSPKEQDSKILDIIQHFMTLLNQPNPVTIDISQFPKGSYIPNHLADCLIKPITFEEVKATVFSGHSNSTPGLDRFNIDFYKTCWHVIGKKVFKAVQSFFSKNYLPKGAKATTLVLIPKTAHANNIGDFRPIALCNVFYKIIAKILADRMKMIMPDITHKSQVDFISKRLSTDNPLLASKIMNICFKSNSRNYFCAKFDIKKAFDTVSRDFLLVRMIQKGFPSVFINWIKACIYNVNLLKCFS</sequence>
<name>A0A2I0WS22_9ASPA</name>
<evidence type="ECO:0000313" key="2">
    <source>
        <dbReference type="EMBL" id="PKU78441.1"/>
    </source>
</evidence>
<reference evidence="2 3" key="2">
    <citation type="journal article" date="2017" name="Nature">
        <title>The Apostasia genome and the evolution of orchids.</title>
        <authorList>
            <person name="Zhang G.Q."/>
            <person name="Liu K.W."/>
            <person name="Li Z."/>
            <person name="Lohaus R."/>
            <person name="Hsiao Y.Y."/>
            <person name="Niu S.C."/>
            <person name="Wang J.Y."/>
            <person name="Lin Y.C."/>
            <person name="Xu Q."/>
            <person name="Chen L.J."/>
            <person name="Yoshida K."/>
            <person name="Fujiwara S."/>
            <person name="Wang Z.W."/>
            <person name="Zhang Y.Q."/>
            <person name="Mitsuda N."/>
            <person name="Wang M."/>
            <person name="Liu G.H."/>
            <person name="Pecoraro L."/>
            <person name="Huang H.X."/>
            <person name="Xiao X.J."/>
            <person name="Lin M."/>
            <person name="Wu X.Y."/>
            <person name="Wu W.L."/>
            <person name="Chen Y.Y."/>
            <person name="Chang S.B."/>
            <person name="Sakamoto S."/>
            <person name="Ohme-Takagi M."/>
            <person name="Yagi M."/>
            <person name="Zeng S.J."/>
            <person name="Shen C.Y."/>
            <person name="Yeh C.M."/>
            <person name="Luo Y.B."/>
            <person name="Tsai W.C."/>
            <person name="Van de Peer Y."/>
            <person name="Liu Z.J."/>
        </authorList>
    </citation>
    <scope>NUCLEOTIDE SEQUENCE [LARGE SCALE GENOMIC DNA]</scope>
    <source>
        <tissue evidence="2">The whole plant</tissue>
    </source>
</reference>
<evidence type="ECO:0000313" key="3">
    <source>
        <dbReference type="Proteomes" id="UP000233837"/>
    </source>
</evidence>
<dbReference type="InterPro" id="IPR043502">
    <property type="entry name" value="DNA/RNA_pol_sf"/>
</dbReference>
<keyword evidence="3" id="KW-1185">Reference proteome</keyword>
<organism evidence="2 3">
    <name type="scientific">Dendrobium catenatum</name>
    <dbReference type="NCBI Taxonomy" id="906689"/>
    <lineage>
        <taxon>Eukaryota</taxon>
        <taxon>Viridiplantae</taxon>
        <taxon>Streptophyta</taxon>
        <taxon>Embryophyta</taxon>
        <taxon>Tracheophyta</taxon>
        <taxon>Spermatophyta</taxon>
        <taxon>Magnoliopsida</taxon>
        <taxon>Liliopsida</taxon>
        <taxon>Asparagales</taxon>
        <taxon>Orchidaceae</taxon>
        <taxon>Epidendroideae</taxon>
        <taxon>Malaxideae</taxon>
        <taxon>Dendrobiinae</taxon>
        <taxon>Dendrobium</taxon>
    </lineage>
</organism>
<dbReference type="Proteomes" id="UP000233837">
    <property type="component" value="Unassembled WGS sequence"/>
</dbReference>
<proteinExistence type="predicted"/>
<dbReference type="AlphaFoldDB" id="A0A2I0WS22"/>
<reference evidence="2 3" key="1">
    <citation type="journal article" date="2016" name="Sci. Rep.">
        <title>The Dendrobium catenatum Lindl. genome sequence provides insights into polysaccharide synthase, floral development and adaptive evolution.</title>
        <authorList>
            <person name="Zhang G.Q."/>
            <person name="Xu Q."/>
            <person name="Bian C."/>
            <person name="Tsai W.C."/>
            <person name="Yeh C.M."/>
            <person name="Liu K.W."/>
            <person name="Yoshida K."/>
            <person name="Zhang L.S."/>
            <person name="Chang S.B."/>
            <person name="Chen F."/>
            <person name="Shi Y."/>
            <person name="Su Y.Y."/>
            <person name="Zhang Y.Q."/>
            <person name="Chen L.J."/>
            <person name="Yin Y."/>
            <person name="Lin M."/>
            <person name="Huang H."/>
            <person name="Deng H."/>
            <person name="Wang Z.W."/>
            <person name="Zhu S.L."/>
            <person name="Zhao X."/>
            <person name="Deng C."/>
            <person name="Niu S.C."/>
            <person name="Huang J."/>
            <person name="Wang M."/>
            <person name="Liu G.H."/>
            <person name="Yang H.J."/>
            <person name="Xiao X.J."/>
            <person name="Hsiao Y.Y."/>
            <person name="Wu W.L."/>
            <person name="Chen Y.Y."/>
            <person name="Mitsuda N."/>
            <person name="Ohme-Takagi M."/>
            <person name="Luo Y.B."/>
            <person name="Van de Peer Y."/>
            <person name="Liu Z.J."/>
        </authorList>
    </citation>
    <scope>NUCLEOTIDE SEQUENCE [LARGE SCALE GENOMIC DNA]</scope>
    <source>
        <tissue evidence="2">The whole plant</tissue>
    </source>
</reference>
<dbReference type="SUPFAM" id="SSF56672">
    <property type="entry name" value="DNA/RNA polymerases"/>
    <property type="match status" value="1"/>
</dbReference>
<dbReference type="STRING" id="906689.A0A2I0WS22"/>
<dbReference type="PROSITE" id="PS50878">
    <property type="entry name" value="RT_POL"/>
    <property type="match status" value="1"/>
</dbReference>
<dbReference type="EMBL" id="KZ502454">
    <property type="protein sequence ID" value="PKU78441.1"/>
    <property type="molecule type" value="Genomic_DNA"/>
</dbReference>
<dbReference type="InterPro" id="IPR000477">
    <property type="entry name" value="RT_dom"/>
</dbReference>
<gene>
    <name evidence="2" type="ORF">MA16_Dca019373</name>
</gene>
<dbReference type="PANTHER" id="PTHR19446">
    <property type="entry name" value="REVERSE TRANSCRIPTASES"/>
    <property type="match status" value="1"/>
</dbReference>
<protein>
    <submittedName>
        <fullName evidence="2">Integrator complex subunit 11</fullName>
    </submittedName>
</protein>
<feature type="domain" description="Reverse transcriptase" evidence="1">
    <location>
        <begin position="185"/>
        <end position="330"/>
    </location>
</feature>